<dbReference type="PATRIC" id="fig|479893.3.peg.38"/>
<keyword evidence="1" id="KW-0472">Membrane</keyword>
<comment type="caution">
    <text evidence="2">The sequence shown here is derived from an EMBL/GenBank/DDBJ whole genome shotgun (WGS) entry which is preliminary data.</text>
</comment>
<gene>
    <name evidence="2" type="ORF">CPX_001263</name>
</gene>
<evidence type="ECO:0000313" key="2">
    <source>
        <dbReference type="EMBL" id="KOR75703.1"/>
    </source>
</evidence>
<organism evidence="2 3">
    <name type="scientific">Candidatus Phytoplasma pruni</name>
    <dbReference type="NCBI Taxonomy" id="479893"/>
    <lineage>
        <taxon>Bacteria</taxon>
        <taxon>Bacillati</taxon>
        <taxon>Mycoplasmatota</taxon>
        <taxon>Mollicutes</taxon>
        <taxon>Acholeplasmatales</taxon>
        <taxon>Acholeplasmataceae</taxon>
        <taxon>Candidatus Phytoplasma</taxon>
        <taxon>16SrIII (X-disease group)</taxon>
    </lineage>
</organism>
<proteinExistence type="predicted"/>
<reference evidence="3" key="1">
    <citation type="submission" date="2015-05" db="EMBL/GenBank/DDBJ databases">
        <title>Draft genome sequence of 'Candidatus Phytoplasma Pruni' strain CX, a plant pathogenic bacterium.</title>
        <authorList>
            <person name="Lee I.-M."/>
            <person name="Bottner-Parker K.D."/>
            <person name="Shao J."/>
            <person name="Gundersen-Rindal D.E."/>
            <person name="Zhao Y."/>
            <person name="Davis R.E."/>
        </authorList>
    </citation>
    <scope>NUCLEOTIDE SEQUENCE [LARGE SCALE GENOMIC DNA]</scope>
    <source>
        <strain evidence="3">CX</strain>
    </source>
</reference>
<sequence length="50" mass="6170">MDTFVQDEFPKKYEYIVINLMFMNNVFSIFFAFVNIILRILKWLGFTKRK</sequence>
<accession>A0A0M1N0L4</accession>
<feature type="transmembrane region" description="Helical" evidence="1">
    <location>
        <begin position="20"/>
        <end position="41"/>
    </location>
</feature>
<keyword evidence="1" id="KW-0812">Transmembrane</keyword>
<keyword evidence="1" id="KW-1133">Transmembrane helix</keyword>
<evidence type="ECO:0000313" key="3">
    <source>
        <dbReference type="Proteomes" id="UP000037386"/>
    </source>
</evidence>
<name>A0A0M1N0L4_9MOLU</name>
<dbReference type="AlphaFoldDB" id="A0A0M1N0L4"/>
<dbReference type="Proteomes" id="UP000037386">
    <property type="component" value="Unassembled WGS sequence"/>
</dbReference>
<protein>
    <submittedName>
        <fullName evidence="2">Uncharacterized protein</fullName>
    </submittedName>
</protein>
<evidence type="ECO:0000256" key="1">
    <source>
        <dbReference type="SAM" id="Phobius"/>
    </source>
</evidence>
<dbReference type="EMBL" id="LHCF01000001">
    <property type="protein sequence ID" value="KOR75703.1"/>
    <property type="molecule type" value="Genomic_DNA"/>
</dbReference>